<name>A0A2S8BG58_9MYCO</name>
<comment type="caution">
    <text evidence="2">The sequence shown here is derived from an EMBL/GenBank/DDBJ whole genome shotgun (WGS) entry which is preliminary data.</text>
</comment>
<dbReference type="EMBL" id="PPEA01000606">
    <property type="protein sequence ID" value="PQM45652.1"/>
    <property type="molecule type" value="Genomic_DNA"/>
</dbReference>
<accession>A0A2S8BG58</accession>
<dbReference type="InterPro" id="IPR007969">
    <property type="entry name" value="DUF732"/>
</dbReference>
<evidence type="ECO:0000259" key="1">
    <source>
        <dbReference type="Pfam" id="PF05305"/>
    </source>
</evidence>
<dbReference type="RefSeq" id="WP_242657332.1">
    <property type="nucleotide sequence ID" value="NZ_MLQM01000176.1"/>
</dbReference>
<dbReference type="Pfam" id="PF05305">
    <property type="entry name" value="DUF732"/>
    <property type="match status" value="1"/>
</dbReference>
<sequence>MSDEVVSPARAGPGGDNMAMDTLRTGIVVGVAALGLAVGELFTGAGAAHADDYEYLGGLRAAGVWIHKDAEPYVVRDGHRMCGELRRGVPPEDVAAEFPQLDPAVFLSILRDHLCPDAPG</sequence>
<organism evidence="2 3">
    <name type="scientific">Mycobacterium talmoniae</name>
    <dbReference type="NCBI Taxonomy" id="1858794"/>
    <lineage>
        <taxon>Bacteria</taxon>
        <taxon>Bacillati</taxon>
        <taxon>Actinomycetota</taxon>
        <taxon>Actinomycetes</taxon>
        <taxon>Mycobacteriales</taxon>
        <taxon>Mycobacteriaceae</taxon>
        <taxon>Mycobacterium</taxon>
    </lineage>
</organism>
<dbReference type="AlphaFoldDB" id="A0A2S8BG58"/>
<gene>
    <name evidence="2" type="ORF">C1Y40_04183</name>
</gene>
<proteinExistence type="predicted"/>
<reference evidence="2 3" key="1">
    <citation type="journal article" date="2017" name="Int. J. Syst. Evol. Microbiol.">
        <title>Mycobacterium talmoniae sp. nov., a slowly growing mycobacterium isolated from human respiratory samples.</title>
        <authorList>
            <person name="Davidson R.M."/>
            <person name="DeGroote M.A."/>
            <person name="Marola J.L."/>
            <person name="Buss S."/>
            <person name="Jones V."/>
            <person name="McNeil M.R."/>
            <person name="Freifeld A.G."/>
            <person name="Elaine Epperson L."/>
            <person name="Hasan N.A."/>
            <person name="Jackson M."/>
            <person name="Iwen P.C."/>
            <person name="Salfinger M."/>
            <person name="Strong M."/>
        </authorList>
    </citation>
    <scope>NUCLEOTIDE SEQUENCE [LARGE SCALE GENOMIC DNA]</scope>
    <source>
        <strain evidence="2 3">ATCC BAA-2683</strain>
    </source>
</reference>
<dbReference type="Proteomes" id="UP000238296">
    <property type="component" value="Unassembled WGS sequence"/>
</dbReference>
<evidence type="ECO:0000313" key="3">
    <source>
        <dbReference type="Proteomes" id="UP000238296"/>
    </source>
</evidence>
<evidence type="ECO:0000313" key="2">
    <source>
        <dbReference type="EMBL" id="PQM45652.1"/>
    </source>
</evidence>
<feature type="domain" description="DUF732" evidence="1">
    <location>
        <begin position="51"/>
        <end position="116"/>
    </location>
</feature>
<protein>
    <recommendedName>
        <fullName evidence="1">DUF732 domain-containing protein</fullName>
    </recommendedName>
</protein>